<dbReference type="EMBL" id="PNEN01000489">
    <property type="protein sequence ID" value="PPJ57575.1"/>
    <property type="molecule type" value="Genomic_DNA"/>
</dbReference>
<dbReference type="Proteomes" id="UP000237631">
    <property type="component" value="Unassembled WGS sequence"/>
</dbReference>
<dbReference type="AlphaFoldDB" id="A0A2S6CCW7"/>
<evidence type="ECO:0000256" key="2">
    <source>
        <dbReference type="SAM" id="MobiDB-lite"/>
    </source>
</evidence>
<sequence length="490" mass="53167">MKSFVIASGLISLASATAIPKVHKPSGLPIGPNAQPTLIYVDTATEAAKGKRCGTWGVTEGPKNTFWPICAAWLPDPSHQEDYTLVVASIVKGECPQWTLLAKGNYVTPYCGGHGTSARADMIHVIERAAQQLKRGEAVKGQHDQRNVAKDDDKKPPSPPYASGSVTSTGYAAGSVTSTVYATGSDTPTASSSSGPAIETASWSTVSVTQTGSSSSAVGTIPPTELVKLIAPLTKQVEQIEAELRQAKGQLRKLDPSNHLAMGGAEENESKEDSKQSEETPKEDKRRAVPKDDEPKEEGAEDLNDNLCATYLSHKIRLPDDDVLRDSLKPAYRFLHDPECRHLLDLEHQNTKRQFPPGPAPRFDTASGQTVASLTQRITKLTEELKVAKSQLQAYRTTQKHQNEHPMETEEALGYGQGTTMTPVRPKQPQKQEQAAQGATVVGEGQKGGGGNKKEKVDEKETQERKRMVIWNLDDLESGDKPMTKFVQDD</sequence>
<feature type="chain" id="PRO_5015596878" evidence="3">
    <location>
        <begin position="17"/>
        <end position="490"/>
    </location>
</feature>
<feature type="region of interest" description="Disordered" evidence="2">
    <location>
        <begin position="248"/>
        <end position="302"/>
    </location>
</feature>
<feature type="compositionally biased region" description="Basic and acidic residues" evidence="2">
    <location>
        <begin position="135"/>
        <end position="156"/>
    </location>
</feature>
<feature type="compositionally biased region" description="Low complexity" evidence="2">
    <location>
        <begin position="427"/>
        <end position="444"/>
    </location>
</feature>
<name>A0A2S6CCW7_9PEZI</name>
<dbReference type="OrthoDB" id="3648676at2759"/>
<evidence type="ECO:0000256" key="3">
    <source>
        <dbReference type="SAM" id="SignalP"/>
    </source>
</evidence>
<comment type="caution">
    <text evidence="4">The sequence shown here is derived from an EMBL/GenBank/DDBJ whole genome shotgun (WGS) entry which is preliminary data.</text>
</comment>
<keyword evidence="1" id="KW-0175">Coiled coil</keyword>
<feature type="region of interest" description="Disordered" evidence="2">
    <location>
        <begin position="135"/>
        <end position="169"/>
    </location>
</feature>
<evidence type="ECO:0000313" key="5">
    <source>
        <dbReference type="Proteomes" id="UP000237631"/>
    </source>
</evidence>
<feature type="compositionally biased region" description="Basic and acidic residues" evidence="2">
    <location>
        <begin position="271"/>
        <end position="298"/>
    </location>
</feature>
<keyword evidence="3" id="KW-0732">Signal</keyword>
<feature type="region of interest" description="Disordered" evidence="2">
    <location>
        <begin position="420"/>
        <end position="466"/>
    </location>
</feature>
<evidence type="ECO:0000313" key="4">
    <source>
        <dbReference type="EMBL" id="PPJ57575.1"/>
    </source>
</evidence>
<reference evidence="5" key="1">
    <citation type="journal article" date="2017" name="bioRxiv">
        <title>Conservation of a gene cluster reveals novel cercosporin biosynthetic mechanisms and extends production to the genus Colletotrichum.</title>
        <authorList>
            <person name="de Jonge R."/>
            <person name="Ebert M.K."/>
            <person name="Huitt-Roehl C.R."/>
            <person name="Pal P."/>
            <person name="Suttle J.C."/>
            <person name="Spanner R.E."/>
            <person name="Neubauer J.D."/>
            <person name="Jurick W.M.II."/>
            <person name="Stott K.A."/>
            <person name="Secor G.A."/>
            <person name="Thomma B.P.H.J."/>
            <person name="Van de Peer Y."/>
            <person name="Townsend C.A."/>
            <person name="Bolton M.D."/>
        </authorList>
    </citation>
    <scope>NUCLEOTIDE SEQUENCE [LARGE SCALE GENOMIC DNA]</scope>
    <source>
        <strain evidence="5">CBS538.71</strain>
    </source>
</reference>
<organism evidence="4 5">
    <name type="scientific">Cercospora berteroae</name>
    <dbReference type="NCBI Taxonomy" id="357750"/>
    <lineage>
        <taxon>Eukaryota</taxon>
        <taxon>Fungi</taxon>
        <taxon>Dikarya</taxon>
        <taxon>Ascomycota</taxon>
        <taxon>Pezizomycotina</taxon>
        <taxon>Dothideomycetes</taxon>
        <taxon>Dothideomycetidae</taxon>
        <taxon>Mycosphaerellales</taxon>
        <taxon>Mycosphaerellaceae</taxon>
        <taxon>Cercospora</taxon>
    </lineage>
</organism>
<evidence type="ECO:0000256" key="1">
    <source>
        <dbReference type="SAM" id="Coils"/>
    </source>
</evidence>
<gene>
    <name evidence="4" type="ORF">CBER1_04812</name>
</gene>
<keyword evidence="5" id="KW-1185">Reference proteome</keyword>
<feature type="coiled-coil region" evidence="1">
    <location>
        <begin position="371"/>
        <end position="398"/>
    </location>
</feature>
<feature type="compositionally biased region" description="Basic and acidic residues" evidence="2">
    <location>
        <begin position="452"/>
        <end position="466"/>
    </location>
</feature>
<accession>A0A2S6CCW7</accession>
<proteinExistence type="predicted"/>
<feature type="signal peptide" evidence="3">
    <location>
        <begin position="1"/>
        <end position="16"/>
    </location>
</feature>
<protein>
    <submittedName>
        <fullName evidence="4">Uncharacterized protein</fullName>
    </submittedName>
</protein>